<gene>
    <name evidence="4" type="ORF">XELAEV_18041981mg</name>
</gene>
<dbReference type="Proteomes" id="UP000694892">
    <property type="component" value="Chromosome 8S"/>
</dbReference>
<dbReference type="AlphaFoldDB" id="A0A974C3A0"/>
<feature type="region of interest" description="Disordered" evidence="2">
    <location>
        <begin position="453"/>
        <end position="476"/>
    </location>
</feature>
<dbReference type="GO" id="GO:0008270">
    <property type="term" value="F:zinc ion binding"/>
    <property type="evidence" value="ECO:0007669"/>
    <property type="project" value="UniProtKB-KW"/>
</dbReference>
<keyword evidence="1" id="KW-0863">Zinc-finger</keyword>
<accession>A0A974C3A0</accession>
<evidence type="ECO:0000256" key="2">
    <source>
        <dbReference type="SAM" id="MobiDB-lite"/>
    </source>
</evidence>
<dbReference type="Gene3D" id="4.10.60.10">
    <property type="entry name" value="Zinc finger, CCHC-type"/>
    <property type="match status" value="1"/>
</dbReference>
<evidence type="ECO:0000313" key="4">
    <source>
        <dbReference type="EMBL" id="OCT65738.1"/>
    </source>
</evidence>
<proteinExistence type="predicted"/>
<dbReference type="PROSITE" id="PS50158">
    <property type="entry name" value="ZF_CCHC"/>
    <property type="match status" value="1"/>
</dbReference>
<dbReference type="EMBL" id="CM004481">
    <property type="protein sequence ID" value="OCT65738.1"/>
    <property type="molecule type" value="Genomic_DNA"/>
</dbReference>
<keyword evidence="1" id="KW-0862">Zinc</keyword>
<feature type="region of interest" description="Disordered" evidence="2">
    <location>
        <begin position="119"/>
        <end position="146"/>
    </location>
</feature>
<protein>
    <recommendedName>
        <fullName evidence="3">CCHC-type domain-containing protein</fullName>
    </recommendedName>
</protein>
<dbReference type="SUPFAM" id="SSF57756">
    <property type="entry name" value="Retrovirus zinc finger-like domains"/>
    <property type="match status" value="1"/>
</dbReference>
<organism evidence="4 5">
    <name type="scientific">Xenopus laevis</name>
    <name type="common">African clawed frog</name>
    <dbReference type="NCBI Taxonomy" id="8355"/>
    <lineage>
        <taxon>Eukaryota</taxon>
        <taxon>Metazoa</taxon>
        <taxon>Chordata</taxon>
        <taxon>Craniata</taxon>
        <taxon>Vertebrata</taxon>
        <taxon>Euteleostomi</taxon>
        <taxon>Amphibia</taxon>
        <taxon>Batrachia</taxon>
        <taxon>Anura</taxon>
        <taxon>Pipoidea</taxon>
        <taxon>Pipidae</taxon>
        <taxon>Xenopodinae</taxon>
        <taxon>Xenopus</taxon>
        <taxon>Xenopus</taxon>
    </lineage>
</organism>
<name>A0A974C3A0_XENLA</name>
<evidence type="ECO:0000256" key="1">
    <source>
        <dbReference type="PROSITE-ProRule" id="PRU00047"/>
    </source>
</evidence>
<keyword evidence="1" id="KW-0479">Metal-binding</keyword>
<dbReference type="GO" id="GO:0003676">
    <property type="term" value="F:nucleic acid binding"/>
    <property type="evidence" value="ECO:0007669"/>
    <property type="project" value="InterPro"/>
</dbReference>
<evidence type="ECO:0000259" key="3">
    <source>
        <dbReference type="PROSITE" id="PS50158"/>
    </source>
</evidence>
<dbReference type="InterPro" id="IPR001878">
    <property type="entry name" value="Znf_CCHC"/>
</dbReference>
<evidence type="ECO:0000313" key="5">
    <source>
        <dbReference type="Proteomes" id="UP000694892"/>
    </source>
</evidence>
<feature type="region of interest" description="Disordered" evidence="2">
    <location>
        <begin position="499"/>
        <end position="519"/>
    </location>
</feature>
<dbReference type="SMART" id="SM00343">
    <property type="entry name" value="ZnF_C2HC"/>
    <property type="match status" value="1"/>
</dbReference>
<dbReference type="InterPro" id="IPR036875">
    <property type="entry name" value="Znf_CCHC_sf"/>
</dbReference>
<sequence>MGNAEGKQLPADQQKTRVIKYKSLSDVPKSAYVERTSGAFYVDPFVDNVAGWTEGMGDGSPFPREGSFSEHHINMLKGLCLGDTKAWDDYPHDPKWDMKYMPKCAKVWVQLAPLYSGPSAPPEKTLPRANNAQKGQPKPPPYAPLYPALQSQFTDEEAVLAAWRSVFSPHSDSDEAKVEEFDTSDEDDLSSKECKTTLNDSNKSQSRDTTEVISKLPKRVIKPPTKFQAPFMTVGDQMIIKPLDAASLNAILTNCPNPRRNPCAAVNYLKRMTKGCALTIEDVRLIIDASLGNDPNSGFDYDNVRSLRIPDVQLTAQDYPLRMQEALDTMWTEVLTELKRLYGDRKSLPIAMACKQKVGELVSDFIIRFRKNWQEEAGLNFAGDLGIVYVQTAMGGLLAHTQTVAKQIIDDWLTKDPRDFDNALISKDTAGCFDLPNTPPSKTLPKPHMQALHYSPPTNNGKGKPRYGRQSQNDRNQGQCFRCGKFGHWYRECRLRQPHEAAQAPAPPKYPIRWGEKTQ</sequence>
<dbReference type="OMA" id="AMACKQK"/>
<feature type="region of interest" description="Disordered" evidence="2">
    <location>
        <begin position="173"/>
        <end position="212"/>
    </location>
</feature>
<reference evidence="5" key="1">
    <citation type="journal article" date="2016" name="Nature">
        <title>Genome evolution in the allotetraploid frog Xenopus laevis.</title>
        <authorList>
            <person name="Session A.M."/>
            <person name="Uno Y."/>
            <person name="Kwon T."/>
            <person name="Chapman J.A."/>
            <person name="Toyoda A."/>
            <person name="Takahashi S."/>
            <person name="Fukui A."/>
            <person name="Hikosaka A."/>
            <person name="Suzuki A."/>
            <person name="Kondo M."/>
            <person name="van Heeringen S.J."/>
            <person name="Quigley I."/>
            <person name="Heinz S."/>
            <person name="Ogino H."/>
            <person name="Ochi H."/>
            <person name="Hellsten U."/>
            <person name="Lyons J.B."/>
            <person name="Simakov O."/>
            <person name="Putnam N."/>
            <person name="Stites J."/>
            <person name="Kuroki Y."/>
            <person name="Tanaka T."/>
            <person name="Michiue T."/>
            <person name="Watanabe M."/>
            <person name="Bogdanovic O."/>
            <person name="Lister R."/>
            <person name="Georgiou G."/>
            <person name="Paranjpe S.S."/>
            <person name="van Kruijsbergen I."/>
            <person name="Shu S."/>
            <person name="Carlson J."/>
            <person name="Kinoshita T."/>
            <person name="Ohta Y."/>
            <person name="Mawaribuchi S."/>
            <person name="Jenkins J."/>
            <person name="Grimwood J."/>
            <person name="Schmutz J."/>
            <person name="Mitros T."/>
            <person name="Mozaffari S.V."/>
            <person name="Suzuki Y."/>
            <person name="Haramoto Y."/>
            <person name="Yamamoto T.S."/>
            <person name="Takagi C."/>
            <person name="Heald R."/>
            <person name="Miller K."/>
            <person name="Haudenschild C."/>
            <person name="Kitzman J."/>
            <person name="Nakayama T."/>
            <person name="Izutsu Y."/>
            <person name="Robert J."/>
            <person name="Fortriede J."/>
            <person name="Burns K."/>
            <person name="Lotay V."/>
            <person name="Karimi K."/>
            <person name="Yasuoka Y."/>
            <person name="Dichmann D.S."/>
            <person name="Flajnik M.F."/>
            <person name="Houston D.W."/>
            <person name="Shendure J."/>
            <person name="DuPasquier L."/>
            <person name="Vize P.D."/>
            <person name="Zorn A.M."/>
            <person name="Ito M."/>
            <person name="Marcotte E.M."/>
            <person name="Wallingford J.B."/>
            <person name="Ito Y."/>
            <person name="Asashima M."/>
            <person name="Ueno N."/>
            <person name="Matsuda Y."/>
            <person name="Veenstra G.J."/>
            <person name="Fujiyama A."/>
            <person name="Harland R.M."/>
            <person name="Taira M."/>
            <person name="Rokhsar D.S."/>
        </authorList>
    </citation>
    <scope>NUCLEOTIDE SEQUENCE [LARGE SCALE GENOMIC DNA]</scope>
    <source>
        <strain evidence="5">J</strain>
    </source>
</reference>
<feature type="domain" description="CCHC-type" evidence="3">
    <location>
        <begin position="480"/>
        <end position="494"/>
    </location>
</feature>